<organism evidence="2 3">
    <name type="scientific">Cirrhinus mrigala</name>
    <name type="common">Mrigala</name>
    <dbReference type="NCBI Taxonomy" id="683832"/>
    <lineage>
        <taxon>Eukaryota</taxon>
        <taxon>Metazoa</taxon>
        <taxon>Chordata</taxon>
        <taxon>Craniata</taxon>
        <taxon>Vertebrata</taxon>
        <taxon>Euteleostomi</taxon>
        <taxon>Actinopterygii</taxon>
        <taxon>Neopterygii</taxon>
        <taxon>Teleostei</taxon>
        <taxon>Ostariophysi</taxon>
        <taxon>Cypriniformes</taxon>
        <taxon>Cyprinidae</taxon>
        <taxon>Labeoninae</taxon>
        <taxon>Labeonini</taxon>
        <taxon>Cirrhinus</taxon>
    </lineage>
</organism>
<gene>
    <name evidence="2" type="ORF">M9458_027779</name>
</gene>
<evidence type="ECO:0000313" key="2">
    <source>
        <dbReference type="EMBL" id="KAL0175449.1"/>
    </source>
</evidence>
<dbReference type="Proteomes" id="UP001529510">
    <property type="component" value="Unassembled WGS sequence"/>
</dbReference>
<accession>A0ABD0PNK4</accession>
<proteinExistence type="predicted"/>
<feature type="region of interest" description="Disordered" evidence="1">
    <location>
        <begin position="99"/>
        <end position="120"/>
    </location>
</feature>
<keyword evidence="3" id="KW-1185">Reference proteome</keyword>
<reference evidence="2 3" key="1">
    <citation type="submission" date="2024-05" db="EMBL/GenBank/DDBJ databases">
        <title>Genome sequencing and assembly of Indian major carp, Cirrhinus mrigala (Hamilton, 1822).</title>
        <authorList>
            <person name="Mohindra V."/>
            <person name="Chowdhury L.M."/>
            <person name="Lal K."/>
            <person name="Jena J.K."/>
        </authorList>
    </citation>
    <scope>NUCLEOTIDE SEQUENCE [LARGE SCALE GENOMIC DNA]</scope>
    <source>
        <strain evidence="2">CM1030</strain>
        <tissue evidence="2">Blood</tissue>
    </source>
</reference>
<evidence type="ECO:0000256" key="1">
    <source>
        <dbReference type="SAM" id="MobiDB-lite"/>
    </source>
</evidence>
<name>A0ABD0PNK4_CIRMR</name>
<dbReference type="AlphaFoldDB" id="A0ABD0PNK4"/>
<feature type="non-terminal residue" evidence="2">
    <location>
        <position position="268"/>
    </location>
</feature>
<protein>
    <submittedName>
        <fullName evidence="2">Uncharacterized protein</fullName>
    </submittedName>
</protein>
<evidence type="ECO:0000313" key="3">
    <source>
        <dbReference type="Proteomes" id="UP001529510"/>
    </source>
</evidence>
<dbReference type="EMBL" id="JAMKFB020000014">
    <property type="protein sequence ID" value="KAL0175449.1"/>
    <property type="molecule type" value="Genomic_DNA"/>
</dbReference>
<comment type="caution">
    <text evidence="2">The sequence shown here is derived from an EMBL/GenBank/DDBJ whole genome shotgun (WGS) entry which is preliminary data.</text>
</comment>
<sequence>MVRRLTFLNLVGPLTANVRSMAALVAAERHLWLTLSDMKEKDRVLLLDTPLMPSGLFGNAEASAVVQRYLSLAAGREQPQPCTSSSYREVQKLSIAIRASPSRDRDHHHQPATPASVTGCSGLQRAHISGLSACECSGTEKLTTPAGVSRTVSLAVFCRSTITGHLTSGSVNTSLEIHVYKRTTYLGMVWDLTTMQACLSPAWIESIFAAVIRVKEGRSLTVKQLQQLLGLMEAASNVIPFGLLHMRPLQWWLKTKVTPRGNPLRMIK</sequence>